<dbReference type="PANTHER" id="PTHR23232">
    <property type="entry name" value="KRAB DOMAIN C2H2 ZINC FINGER"/>
    <property type="match status" value="1"/>
</dbReference>
<name>A0AAX6RWI9_HETGA</name>
<dbReference type="InterPro" id="IPR050169">
    <property type="entry name" value="Krueppel_C2H2_ZnF"/>
</dbReference>
<proteinExistence type="predicted"/>
<keyword evidence="2" id="KW-1185">Reference proteome</keyword>
<dbReference type="PANTHER" id="PTHR23232:SF117">
    <property type="entry name" value="KRAB DOMAIN-CONTAINING PROTEIN"/>
    <property type="match status" value="1"/>
</dbReference>
<feature type="domain" description="KRAB" evidence="1">
    <location>
        <begin position="43"/>
        <end position="107"/>
    </location>
</feature>
<dbReference type="SUPFAM" id="SSF109640">
    <property type="entry name" value="KRAB domain (Kruppel-associated box)"/>
    <property type="match status" value="1"/>
</dbReference>
<dbReference type="RefSeq" id="XP_021100673.1">
    <property type="nucleotide sequence ID" value="XM_021245014.1"/>
</dbReference>
<evidence type="ECO:0000313" key="3">
    <source>
        <dbReference type="RefSeq" id="XP_021100673.1"/>
    </source>
</evidence>
<dbReference type="SMART" id="SM00349">
    <property type="entry name" value="KRAB"/>
    <property type="match status" value="1"/>
</dbReference>
<dbReference type="PROSITE" id="PS50805">
    <property type="entry name" value="KRAB"/>
    <property type="match status" value="1"/>
</dbReference>
<dbReference type="Proteomes" id="UP000694906">
    <property type="component" value="Unplaced"/>
</dbReference>
<protein>
    <submittedName>
        <fullName evidence="3">Zinc finger protein 426 isoform X5</fullName>
    </submittedName>
</protein>
<dbReference type="Pfam" id="PF01352">
    <property type="entry name" value="KRAB"/>
    <property type="match status" value="1"/>
</dbReference>
<organism evidence="2 3">
    <name type="scientific">Heterocephalus glaber</name>
    <name type="common">Naked mole rat</name>
    <dbReference type="NCBI Taxonomy" id="10181"/>
    <lineage>
        <taxon>Eukaryota</taxon>
        <taxon>Metazoa</taxon>
        <taxon>Chordata</taxon>
        <taxon>Craniata</taxon>
        <taxon>Vertebrata</taxon>
        <taxon>Euteleostomi</taxon>
        <taxon>Mammalia</taxon>
        <taxon>Eutheria</taxon>
        <taxon>Euarchontoglires</taxon>
        <taxon>Glires</taxon>
        <taxon>Rodentia</taxon>
        <taxon>Hystricomorpha</taxon>
        <taxon>Bathyergidae</taxon>
        <taxon>Heterocephalus</taxon>
    </lineage>
</organism>
<dbReference type="GO" id="GO:0006355">
    <property type="term" value="P:regulation of DNA-templated transcription"/>
    <property type="evidence" value="ECO:0007669"/>
    <property type="project" value="InterPro"/>
</dbReference>
<accession>A0AAX6RWI9</accession>
<dbReference type="Gene3D" id="6.10.140.140">
    <property type="match status" value="1"/>
</dbReference>
<reference evidence="3" key="1">
    <citation type="submission" date="2025-08" db="UniProtKB">
        <authorList>
            <consortium name="RefSeq"/>
        </authorList>
    </citation>
    <scope>IDENTIFICATION</scope>
</reference>
<sequence length="107" mass="12404">MDLAVAARSGALLSRDPVFLLEEKIKEERMVADCLTNCYQDSVTFEDVALDFTQEEWVLLDQSHRDLYREVMLENYENLTSMGWKTKRIGGQSREEIPEVSICEEQP</sequence>
<evidence type="ECO:0000259" key="1">
    <source>
        <dbReference type="PROSITE" id="PS50805"/>
    </source>
</evidence>
<dbReference type="CDD" id="cd07765">
    <property type="entry name" value="KRAB_A-box"/>
    <property type="match status" value="1"/>
</dbReference>
<evidence type="ECO:0000313" key="2">
    <source>
        <dbReference type="Proteomes" id="UP000694906"/>
    </source>
</evidence>
<dbReference type="AlphaFoldDB" id="A0AAX6RWI9"/>
<gene>
    <name evidence="3" type="primary">LOC101703224</name>
</gene>
<dbReference type="InterPro" id="IPR001909">
    <property type="entry name" value="KRAB"/>
</dbReference>
<dbReference type="GeneID" id="101703224"/>
<dbReference type="InterPro" id="IPR036051">
    <property type="entry name" value="KRAB_dom_sf"/>
</dbReference>